<dbReference type="SMART" id="SM00195">
    <property type="entry name" value="DSPc"/>
    <property type="match status" value="1"/>
</dbReference>
<evidence type="ECO:0000256" key="3">
    <source>
        <dbReference type="ARBA" id="ARBA00022912"/>
    </source>
</evidence>
<dbReference type="EMBL" id="JBGGTQ010000014">
    <property type="protein sequence ID" value="MEZ0494613.1"/>
    <property type="molecule type" value="Genomic_DNA"/>
</dbReference>
<dbReference type="InterPro" id="IPR020422">
    <property type="entry name" value="TYR_PHOSPHATASE_DUAL_dom"/>
</dbReference>
<keyword evidence="2" id="KW-0378">Hydrolase</keyword>
<evidence type="ECO:0000313" key="6">
    <source>
        <dbReference type="Proteomes" id="UP001566476"/>
    </source>
</evidence>
<dbReference type="InterPro" id="IPR016130">
    <property type="entry name" value="Tyr_Pase_AS"/>
</dbReference>
<dbReference type="Pfam" id="PF03747">
    <property type="entry name" value="ADP_ribosyl_GH"/>
    <property type="match status" value="1"/>
</dbReference>
<evidence type="ECO:0000313" key="5">
    <source>
        <dbReference type="EMBL" id="MEZ0494613.1"/>
    </source>
</evidence>
<sequence length="462" mass="49136">MDRRHRVVGALVGSAIGDALGAPFEFGPPDAFSARFPTAARGVRTEMCGGGSLGWEPGEFTDDTQMALLLAQSLVTHRGLDGADVFDRFRTWAQAGPPDIGVQTSAVLLSGLPWDAAAAEHVRAGHRAAGNGSLMRATPAALFFAGAGREATVDAARRQSALTHGDPAAGEGCAVFHEAVRALLEDRDVDAAVAETLPLIAEPHREKWARTCHRDWTPDRATESNGAVWPTLGSALWALRNSRTFEEALRLVLDLGGDTDTVACVTGALAGARAGITGIPVRWTSLVHGRIPGFGDRVWELRDLQHLAAQLDGHVGDLYEPTPSRGLEPVEVADGVWAADLDGARGSDRDLAVVSLCRTGGGFGHDVQRFAHLTDDDTNTELVTVLDDVLADIAALRADGKRVLVHCHAGASRTGLVLRAWLVRTQGLSAREATDRVASVWPHLSEHNSSFTAALDEFARRP</sequence>
<dbReference type="PROSITE" id="PS50056">
    <property type="entry name" value="TYR_PHOSPHATASE_2"/>
    <property type="match status" value="1"/>
</dbReference>
<proteinExistence type="inferred from homology"/>
<dbReference type="Pfam" id="PF00782">
    <property type="entry name" value="DSPc"/>
    <property type="match status" value="1"/>
</dbReference>
<dbReference type="RefSeq" id="WP_370720844.1">
    <property type="nucleotide sequence ID" value="NZ_JBGGTQ010000014.1"/>
</dbReference>
<dbReference type="Gene3D" id="1.10.4080.10">
    <property type="entry name" value="ADP-ribosylation/Crystallin J1"/>
    <property type="match status" value="1"/>
</dbReference>
<accession>A0ABV4I7F8</accession>
<gene>
    <name evidence="5" type="ORF">AB2L28_20445</name>
</gene>
<protein>
    <submittedName>
        <fullName evidence="5">ADP-ribosylglycohydrolase family protein</fullName>
    </submittedName>
</protein>
<evidence type="ECO:0000256" key="2">
    <source>
        <dbReference type="ARBA" id="ARBA00022801"/>
    </source>
</evidence>
<dbReference type="InterPro" id="IPR050792">
    <property type="entry name" value="ADP-ribosylglycohydrolase"/>
</dbReference>
<dbReference type="InterPro" id="IPR000387">
    <property type="entry name" value="Tyr_Pase_dom"/>
</dbReference>
<dbReference type="Proteomes" id="UP001566476">
    <property type="component" value="Unassembled WGS sequence"/>
</dbReference>
<evidence type="ECO:0000259" key="4">
    <source>
        <dbReference type="PROSITE" id="PS50056"/>
    </source>
</evidence>
<dbReference type="PROSITE" id="PS00383">
    <property type="entry name" value="TYR_PHOSPHATASE_1"/>
    <property type="match status" value="1"/>
</dbReference>
<dbReference type="SUPFAM" id="SSF52799">
    <property type="entry name" value="(Phosphotyrosine protein) phosphatases II"/>
    <property type="match status" value="1"/>
</dbReference>
<feature type="domain" description="Tyrosine specific protein phosphatases" evidence="4">
    <location>
        <begin position="380"/>
        <end position="452"/>
    </location>
</feature>
<dbReference type="Gene3D" id="3.90.190.10">
    <property type="entry name" value="Protein tyrosine phosphatase superfamily"/>
    <property type="match status" value="1"/>
</dbReference>
<organism evidence="5 6">
    <name type="scientific">Kineococcus mangrovi</name>
    <dbReference type="NCBI Taxonomy" id="1660183"/>
    <lineage>
        <taxon>Bacteria</taxon>
        <taxon>Bacillati</taxon>
        <taxon>Actinomycetota</taxon>
        <taxon>Actinomycetes</taxon>
        <taxon>Kineosporiales</taxon>
        <taxon>Kineosporiaceae</taxon>
        <taxon>Kineococcus</taxon>
    </lineage>
</organism>
<name>A0ABV4I7F8_9ACTN</name>
<dbReference type="PANTHER" id="PTHR16222:SF24">
    <property type="entry name" value="ADP-RIBOSYLHYDROLASE ARH3"/>
    <property type="match status" value="1"/>
</dbReference>
<dbReference type="InterPro" id="IPR005502">
    <property type="entry name" value="Ribosyl_crysJ1"/>
</dbReference>
<comment type="similarity">
    <text evidence="1">Belongs to the ADP-ribosylglycohydrolase family.</text>
</comment>
<dbReference type="SUPFAM" id="SSF101478">
    <property type="entry name" value="ADP-ribosylglycohydrolase"/>
    <property type="match status" value="1"/>
</dbReference>
<reference evidence="5 6" key="1">
    <citation type="submission" date="2024-07" db="EMBL/GenBank/DDBJ databases">
        <authorList>
            <person name="Thanompreechachai J."/>
            <person name="Duangmal K."/>
        </authorList>
    </citation>
    <scope>NUCLEOTIDE SEQUENCE [LARGE SCALE GENOMIC DNA]</scope>
    <source>
        <strain evidence="5 6">TBRC 1896</strain>
    </source>
</reference>
<keyword evidence="3" id="KW-0904">Protein phosphatase</keyword>
<dbReference type="InterPro" id="IPR029021">
    <property type="entry name" value="Prot-tyrosine_phosphatase-like"/>
</dbReference>
<dbReference type="InterPro" id="IPR036705">
    <property type="entry name" value="Ribosyl_crysJ1_sf"/>
</dbReference>
<keyword evidence="6" id="KW-1185">Reference proteome</keyword>
<comment type="caution">
    <text evidence="5">The sequence shown here is derived from an EMBL/GenBank/DDBJ whole genome shotgun (WGS) entry which is preliminary data.</text>
</comment>
<dbReference type="InterPro" id="IPR000340">
    <property type="entry name" value="Dual-sp_phosphatase_cat-dom"/>
</dbReference>
<evidence type="ECO:0000256" key="1">
    <source>
        <dbReference type="ARBA" id="ARBA00010702"/>
    </source>
</evidence>
<dbReference type="PANTHER" id="PTHR16222">
    <property type="entry name" value="ADP-RIBOSYLGLYCOHYDROLASE"/>
    <property type="match status" value="1"/>
</dbReference>